<evidence type="ECO:0000256" key="1">
    <source>
        <dbReference type="ARBA" id="ARBA00022723"/>
    </source>
</evidence>
<feature type="compositionally biased region" description="Low complexity" evidence="5">
    <location>
        <begin position="345"/>
        <end position="373"/>
    </location>
</feature>
<feature type="region of interest" description="Disordered" evidence="5">
    <location>
        <begin position="1204"/>
        <end position="1238"/>
    </location>
</feature>
<evidence type="ECO:0000256" key="2">
    <source>
        <dbReference type="ARBA" id="ARBA00022771"/>
    </source>
</evidence>
<feature type="domain" description="C3H1-type" evidence="6">
    <location>
        <begin position="1576"/>
        <end position="1601"/>
    </location>
</feature>
<evidence type="ECO:0000259" key="6">
    <source>
        <dbReference type="PROSITE" id="PS50103"/>
    </source>
</evidence>
<reference evidence="8" key="1">
    <citation type="journal article" date="2023" name="Mol. Phylogenet. Evol.">
        <title>Genome-scale phylogeny and comparative genomics of the fungal order Sordariales.</title>
        <authorList>
            <person name="Hensen N."/>
            <person name="Bonometti L."/>
            <person name="Westerberg I."/>
            <person name="Brannstrom I.O."/>
            <person name="Guillou S."/>
            <person name="Cros-Aarteil S."/>
            <person name="Calhoun S."/>
            <person name="Haridas S."/>
            <person name="Kuo A."/>
            <person name="Mondo S."/>
            <person name="Pangilinan J."/>
            <person name="Riley R."/>
            <person name="LaButti K."/>
            <person name="Andreopoulos B."/>
            <person name="Lipzen A."/>
            <person name="Chen C."/>
            <person name="Yan M."/>
            <person name="Daum C."/>
            <person name="Ng V."/>
            <person name="Clum A."/>
            <person name="Steindorff A."/>
            <person name="Ohm R.A."/>
            <person name="Martin F."/>
            <person name="Silar P."/>
            <person name="Natvig D.O."/>
            <person name="Lalanne C."/>
            <person name="Gautier V."/>
            <person name="Ament-Velasquez S.L."/>
            <person name="Kruys A."/>
            <person name="Hutchinson M.I."/>
            <person name="Powell A.J."/>
            <person name="Barry K."/>
            <person name="Miller A.N."/>
            <person name="Grigoriev I.V."/>
            <person name="Debuchy R."/>
            <person name="Gladieux P."/>
            <person name="Hiltunen Thoren M."/>
            <person name="Johannesson H."/>
        </authorList>
    </citation>
    <scope>NUCLEOTIDE SEQUENCE [LARGE SCALE GENOMIC DNA]</scope>
    <source>
        <strain evidence="8">CBS 284.82</strain>
    </source>
</reference>
<feature type="compositionally biased region" description="Polar residues" evidence="5">
    <location>
        <begin position="791"/>
        <end position="808"/>
    </location>
</feature>
<dbReference type="InterPro" id="IPR036855">
    <property type="entry name" value="Znf_CCCH_sf"/>
</dbReference>
<name>A0AAN6PKJ8_9PEZI</name>
<feature type="compositionally biased region" description="Low complexity" evidence="5">
    <location>
        <begin position="773"/>
        <end position="786"/>
    </location>
</feature>
<feature type="compositionally biased region" description="Low complexity" evidence="5">
    <location>
        <begin position="856"/>
        <end position="900"/>
    </location>
</feature>
<accession>A0AAN6PKJ8</accession>
<keyword evidence="8" id="KW-1185">Reference proteome</keyword>
<evidence type="ECO:0000256" key="4">
    <source>
        <dbReference type="PROSITE-ProRule" id="PRU00723"/>
    </source>
</evidence>
<feature type="region of interest" description="Disordered" evidence="5">
    <location>
        <begin position="341"/>
        <end position="373"/>
    </location>
</feature>
<dbReference type="PROSITE" id="PS50103">
    <property type="entry name" value="ZF_C3H1"/>
    <property type="match status" value="1"/>
</dbReference>
<feature type="region of interest" description="Disordered" evidence="5">
    <location>
        <begin position="725"/>
        <end position="999"/>
    </location>
</feature>
<gene>
    <name evidence="7" type="ORF">C8A01DRAFT_44319</name>
</gene>
<feature type="compositionally biased region" description="Basic and acidic residues" evidence="5">
    <location>
        <begin position="1522"/>
        <end position="1543"/>
    </location>
</feature>
<dbReference type="EMBL" id="MU854337">
    <property type="protein sequence ID" value="KAK4042699.1"/>
    <property type="molecule type" value="Genomic_DNA"/>
</dbReference>
<dbReference type="Proteomes" id="UP001303115">
    <property type="component" value="Unassembled WGS sequence"/>
</dbReference>
<evidence type="ECO:0000313" key="8">
    <source>
        <dbReference type="Proteomes" id="UP001303115"/>
    </source>
</evidence>
<organism evidence="7 8">
    <name type="scientific">Parachaetomium inaequale</name>
    <dbReference type="NCBI Taxonomy" id="2588326"/>
    <lineage>
        <taxon>Eukaryota</taxon>
        <taxon>Fungi</taxon>
        <taxon>Dikarya</taxon>
        <taxon>Ascomycota</taxon>
        <taxon>Pezizomycotina</taxon>
        <taxon>Sordariomycetes</taxon>
        <taxon>Sordariomycetidae</taxon>
        <taxon>Sordariales</taxon>
        <taxon>Chaetomiaceae</taxon>
        <taxon>Parachaetomium</taxon>
    </lineage>
</organism>
<sequence length="1601" mass="173316">MDQSHGHGIGSWDPNNSFAGDSWDQQFGAFDQTAGAESSYPNPDFLDGGDINPQLSGADGQGGLYRPFEYFGQGDVWSDHAQATAAPFAQDSSLQQGFFGEQRHPTDGNPAIDGRFALGIQQGNEFPPQLQSNANQQVNPHHSFGHGVANAASSAPNGYHQAPIPQWQEQMPAGYGSGHQFENPLTAAQTSNISAPASNGSPAAFFSGHGASASVVPGYQPEMRQQTPVNSRQSHPQLAASLNGQSQQPVPSQSPARKATPQQQPQQIHQQAPQQVILQHQPTQQPAQRPVQQSVQQNGQQPVQQHAQQHVLQPIRQHVVQPVQPPAQRPALHPAIQAGTGQHVSLQQPLSQPPSAQQPQSSENTVAAGGPQVAQAVAKKAKVSVPAAAANPSPPVTQPQTQNVSDPVSTIDHQDSSLLSTARGRPDARWGGVPNVVVDPAPAKLQKGTPTKRYVTLATKGGKPPLFTRMWRPWTPAESLGNHADAYQKSDNDLDRQRADIRLEIEMQREKSEIPVDWWRKGLKDRLGIAVGCGSNMISHVDCPLTPVAFKPQRPAIPSEPLLSGLKAVEYLRFHPDHLRNQKTARDVCTEFAAFLQAKAAHLKAALQAAADKPKDGEAEAKARTAKEQLERAITEGLRVEPGNLFAGLSGSNKMIAILINVVVKLINADEATSSLVKAILRLYTRLTKVTSDQLERLQMEKLRKGLKKEGDAEAKGLIAQVYENARRNDEDESESESDSPSAESGVCGKKVAPAQARVLSKQSAPGGDQKRTTASSALKSATSTTDSRKLSSAPTSSKAMTSSNETNKAAPKASQKVPSTATGTKRSREEDSVGAEVRSSKKPATDTSSAAKSLATPAGKPATTKPTAATTASASAAAQTKPRSALLLPGKARPAAKPAAKPEPTKAEAQKSATKPESTLKTQPTKTPTVLGGAKTAKPKPAEAAKEAPASPSIFSTLMKQIVEEKKTIKTPATKKVNAPDPNETPEERERRLRKERRRGLRVAFKTGDALVEVREFTRHPEEIAEGNMARNVRIDGRDKNSEESEMMKRLRGGQGIKALEINDREWEEPTAINFTTNIPQEKREKTYVTCGGLKVFETDEQKLTRERESKELMVIYHNRADIPPNPRSPPYEPSLSGNSAVHEAYLSPSTPEYDEMMQRGREFKQWGPYHASRAAQSRLDTKARPDYADFTKTMKSINSIADSYNGQPPRQPEVRPQQAVAQPATKDPRSWYEPTTAARRDQQTLELLSSDKAKYFRDCDRYEEYNPRRMTEEELDNCPKLRKVLDNLQRIADSLKANQPAKPAQATPATQPVPQAAPQVAQPVASQHPGVTAQGDQAATADYTAAWAQYYAAQQQQQQQQAWYGQQQNPYTQAANPYLQAQAPQAAQQQQTADPNSQYASILAALGVQQPAAQPQAQPTADQNSQIQAALMALAAGSQGQAAAPAPADPQNAQYLLDMVNKATAQNQAQGQNQAQAAQAAYQQYYGQAAAQGYGQGYGGQSHQEREAYGQMYGSNNGGQDRERDRDRDGGYGRDRSDRDHHRGNKGRNTGSGSSGGGKNENVPDHLRGINRHLIGTKACAFWAKGQCAKGDKCTFRHD</sequence>
<feature type="compositionally biased region" description="Low complexity" evidence="5">
    <location>
        <begin position="245"/>
        <end position="310"/>
    </location>
</feature>
<keyword evidence="3 4" id="KW-0862">Zinc</keyword>
<feature type="compositionally biased region" description="Polar residues" evidence="5">
    <location>
        <begin position="124"/>
        <end position="140"/>
    </location>
</feature>
<dbReference type="InterPro" id="IPR000571">
    <property type="entry name" value="Znf_CCCH"/>
</dbReference>
<feature type="region of interest" description="Disordered" evidence="5">
    <location>
        <begin position="1513"/>
        <end position="1568"/>
    </location>
</feature>
<feature type="compositionally biased region" description="Polar residues" evidence="5">
    <location>
        <begin position="13"/>
        <end position="25"/>
    </location>
</feature>
<feature type="region of interest" description="Disordered" evidence="5">
    <location>
        <begin position="1300"/>
        <end position="1338"/>
    </location>
</feature>
<feature type="region of interest" description="Disordered" evidence="5">
    <location>
        <begin position="1"/>
        <end position="59"/>
    </location>
</feature>
<evidence type="ECO:0000256" key="3">
    <source>
        <dbReference type="ARBA" id="ARBA00022833"/>
    </source>
</evidence>
<feature type="compositionally biased region" description="Polar residues" evidence="5">
    <location>
        <begin position="398"/>
        <end position="408"/>
    </location>
</feature>
<feature type="compositionally biased region" description="Polar residues" evidence="5">
    <location>
        <begin position="223"/>
        <end position="244"/>
    </location>
</feature>
<dbReference type="GO" id="GO:0008270">
    <property type="term" value="F:zinc ion binding"/>
    <property type="evidence" value="ECO:0007669"/>
    <property type="project" value="UniProtKB-KW"/>
</dbReference>
<feature type="compositionally biased region" description="Polar residues" evidence="5">
    <location>
        <begin position="913"/>
        <end position="929"/>
    </location>
</feature>
<keyword evidence="1 4" id="KW-0479">Metal-binding</keyword>
<feature type="region of interest" description="Disordered" evidence="5">
    <location>
        <begin position="223"/>
        <end position="310"/>
    </location>
</feature>
<feature type="compositionally biased region" description="Low complexity" evidence="5">
    <location>
        <begin position="1301"/>
        <end position="1327"/>
    </location>
</feature>
<feature type="region of interest" description="Disordered" evidence="5">
    <location>
        <begin position="385"/>
        <end position="435"/>
    </location>
</feature>
<protein>
    <recommendedName>
        <fullName evidence="6">C3H1-type domain-containing protein</fullName>
    </recommendedName>
</protein>
<feature type="region of interest" description="Disordered" evidence="5">
    <location>
        <begin position="124"/>
        <end position="162"/>
    </location>
</feature>
<dbReference type="SUPFAM" id="SSF90229">
    <property type="entry name" value="CCCH zinc finger"/>
    <property type="match status" value="1"/>
</dbReference>
<evidence type="ECO:0000313" key="7">
    <source>
        <dbReference type="EMBL" id="KAK4042699.1"/>
    </source>
</evidence>
<feature type="zinc finger region" description="C3H1-type" evidence="4">
    <location>
        <begin position="1576"/>
        <end position="1601"/>
    </location>
</feature>
<proteinExistence type="predicted"/>
<comment type="caution">
    <text evidence="7">The sequence shown here is derived from an EMBL/GenBank/DDBJ whole genome shotgun (WGS) entry which is preliminary data.</text>
</comment>
<keyword evidence="2 4" id="KW-0863">Zinc-finger</keyword>
<evidence type="ECO:0000256" key="5">
    <source>
        <dbReference type="SAM" id="MobiDB-lite"/>
    </source>
</evidence>